<accession>A0A3B1B2B9</accession>
<dbReference type="GO" id="GO:0003677">
    <property type="term" value="F:DNA binding"/>
    <property type="evidence" value="ECO:0007669"/>
    <property type="project" value="UniProtKB-KW"/>
</dbReference>
<dbReference type="InterPro" id="IPR036388">
    <property type="entry name" value="WH-like_DNA-bd_sf"/>
</dbReference>
<dbReference type="PANTHER" id="PTHR33221">
    <property type="entry name" value="WINGED HELIX-TURN-HELIX TRANSCRIPTIONAL REGULATOR, RRF2 FAMILY"/>
    <property type="match status" value="1"/>
</dbReference>
<dbReference type="Pfam" id="PF02082">
    <property type="entry name" value="Rrf2"/>
    <property type="match status" value="1"/>
</dbReference>
<reference evidence="2" key="1">
    <citation type="submission" date="2018-06" db="EMBL/GenBank/DDBJ databases">
        <authorList>
            <person name="Zhirakovskaya E."/>
        </authorList>
    </citation>
    <scope>NUCLEOTIDE SEQUENCE</scope>
</reference>
<proteinExistence type="predicted"/>
<dbReference type="GO" id="GO:0003700">
    <property type="term" value="F:DNA-binding transcription factor activity"/>
    <property type="evidence" value="ECO:0007669"/>
    <property type="project" value="TreeGrafter"/>
</dbReference>
<dbReference type="InterPro" id="IPR036390">
    <property type="entry name" value="WH_DNA-bd_sf"/>
</dbReference>
<dbReference type="AlphaFoldDB" id="A0A3B1B2B9"/>
<gene>
    <name evidence="2" type="ORF">MNBD_GAMMA20-1305</name>
</gene>
<protein>
    <submittedName>
        <fullName evidence="2">Nitrite-sensitive transcriptional repressor NsrR</fullName>
    </submittedName>
</protein>
<sequence>MQLTLHTDYSLRVLIYLAQKGDSLSTISEVASFYAISRNHLVKVVHHLAGANFIQTLRGKNGGMRLARAPEEISVGDVVRQMEPNFDIVECFNAGKSIDNRSCAVASICALKNVLQKASREFLSLLDGYSLADAVASGRQAEVVFPLDQFKHGR</sequence>
<dbReference type="PANTHER" id="PTHR33221:SF4">
    <property type="entry name" value="HTH-TYPE TRANSCRIPTIONAL REPRESSOR NSRR"/>
    <property type="match status" value="1"/>
</dbReference>
<dbReference type="PROSITE" id="PS51197">
    <property type="entry name" value="HTH_RRF2_2"/>
    <property type="match status" value="1"/>
</dbReference>
<dbReference type="GO" id="GO:0005829">
    <property type="term" value="C:cytosol"/>
    <property type="evidence" value="ECO:0007669"/>
    <property type="project" value="TreeGrafter"/>
</dbReference>
<dbReference type="NCBIfam" id="TIGR00738">
    <property type="entry name" value="rrf2_super"/>
    <property type="match status" value="1"/>
</dbReference>
<dbReference type="Gene3D" id="1.10.10.10">
    <property type="entry name" value="Winged helix-like DNA-binding domain superfamily/Winged helix DNA-binding domain"/>
    <property type="match status" value="1"/>
</dbReference>
<organism evidence="2">
    <name type="scientific">hydrothermal vent metagenome</name>
    <dbReference type="NCBI Taxonomy" id="652676"/>
    <lineage>
        <taxon>unclassified sequences</taxon>
        <taxon>metagenomes</taxon>
        <taxon>ecological metagenomes</taxon>
    </lineage>
</organism>
<dbReference type="SUPFAM" id="SSF46785">
    <property type="entry name" value="Winged helix' DNA-binding domain"/>
    <property type="match status" value="1"/>
</dbReference>
<evidence type="ECO:0000256" key="1">
    <source>
        <dbReference type="ARBA" id="ARBA00023125"/>
    </source>
</evidence>
<dbReference type="EMBL" id="UOFU01000381">
    <property type="protein sequence ID" value="VAX04440.1"/>
    <property type="molecule type" value="Genomic_DNA"/>
</dbReference>
<dbReference type="InterPro" id="IPR000944">
    <property type="entry name" value="Tscrpt_reg_Rrf2"/>
</dbReference>
<name>A0A3B1B2B9_9ZZZZ</name>
<keyword evidence="1" id="KW-0238">DNA-binding</keyword>
<evidence type="ECO:0000313" key="2">
    <source>
        <dbReference type="EMBL" id="VAX04440.1"/>
    </source>
</evidence>